<proteinExistence type="predicted"/>
<evidence type="ECO:0000259" key="2">
    <source>
        <dbReference type="Pfam" id="PF09133"/>
    </source>
</evidence>
<dbReference type="AlphaFoldDB" id="A0A8J5SI36"/>
<evidence type="ECO:0000313" key="4">
    <source>
        <dbReference type="Proteomes" id="UP000729402"/>
    </source>
</evidence>
<reference evidence="3" key="1">
    <citation type="journal article" date="2021" name="bioRxiv">
        <title>Whole Genome Assembly and Annotation of Northern Wild Rice, Zizania palustris L., Supports a Whole Genome Duplication in the Zizania Genus.</title>
        <authorList>
            <person name="Haas M."/>
            <person name="Kono T."/>
            <person name="Macchietto M."/>
            <person name="Millas R."/>
            <person name="McGilp L."/>
            <person name="Shao M."/>
            <person name="Duquette J."/>
            <person name="Hirsch C.N."/>
            <person name="Kimball J."/>
        </authorList>
    </citation>
    <scope>NUCLEOTIDE SEQUENCE</scope>
    <source>
        <tissue evidence="3">Fresh leaf tissue</tissue>
    </source>
</reference>
<organism evidence="3 4">
    <name type="scientific">Zizania palustris</name>
    <name type="common">Northern wild rice</name>
    <dbReference type="NCBI Taxonomy" id="103762"/>
    <lineage>
        <taxon>Eukaryota</taxon>
        <taxon>Viridiplantae</taxon>
        <taxon>Streptophyta</taxon>
        <taxon>Embryophyta</taxon>
        <taxon>Tracheophyta</taxon>
        <taxon>Spermatophyta</taxon>
        <taxon>Magnoliopsida</taxon>
        <taxon>Liliopsida</taxon>
        <taxon>Poales</taxon>
        <taxon>Poaceae</taxon>
        <taxon>BOP clade</taxon>
        <taxon>Oryzoideae</taxon>
        <taxon>Oryzeae</taxon>
        <taxon>Zizaniinae</taxon>
        <taxon>Zizania</taxon>
    </lineage>
</organism>
<dbReference type="Pfam" id="PF09133">
    <property type="entry name" value="SANTA"/>
    <property type="match status" value="1"/>
</dbReference>
<comment type="caution">
    <text evidence="3">The sequence shown here is derived from an EMBL/GenBank/DDBJ whole genome shotgun (WGS) entry which is preliminary data.</text>
</comment>
<feature type="domain" description="SANTA" evidence="2">
    <location>
        <begin position="58"/>
        <end position="147"/>
    </location>
</feature>
<sequence length="493" mass="54392">MASKTPETPRPPAGANLGRNVPPSPLSMLSPPFSQKPFRAATPLRFRSASGCDEPPCVTLSDWWLERVEGDDWKILVAGFTERNRRAHVFTSAPIVKRYEACTLETEDGIIVLIYGLLDFTQMRKNGYSLEVCEKFMNGFPCFWENYNMLYPKTDNSCIGSIQDSSNAINSREGSTKFYLEKFELGNVIDSVGSSFIMNLLNNSKISPGGDETSKEAVNQNDIVHPNTIEQEPNSHLVSSDLMYNRSTENMPCDTENGNANAGHSVGQGSKEFLAIVPLESVNWSCEIAGCSDNILPTSMSKSKGCPEIAEHITLNEEVAPHDDMSTSVHSDVQSLGNLIVPEKEQRSEHDVLLGAIRSPMIRTPRPHVSGNKFATPSHRHVRSPGSLTCGPLIDTRREWHIVKFKATRSANPSVHCSRTTRAKSKSLSVSTPESLKLRRTRSGRVVVPRLDPSCQRIVYDREGSVSGVVGLEFESALKGRKSGTSARKKKAR</sequence>
<keyword evidence="4" id="KW-1185">Reference proteome</keyword>
<reference evidence="3" key="2">
    <citation type="submission" date="2021-02" db="EMBL/GenBank/DDBJ databases">
        <authorList>
            <person name="Kimball J.A."/>
            <person name="Haas M.W."/>
            <person name="Macchietto M."/>
            <person name="Kono T."/>
            <person name="Duquette J."/>
            <person name="Shao M."/>
        </authorList>
    </citation>
    <scope>NUCLEOTIDE SEQUENCE</scope>
    <source>
        <tissue evidence="3">Fresh leaf tissue</tissue>
    </source>
</reference>
<evidence type="ECO:0000313" key="3">
    <source>
        <dbReference type="EMBL" id="KAG8064252.1"/>
    </source>
</evidence>
<dbReference type="PANTHER" id="PTHR35311">
    <property type="entry name" value="KINETOCHORE-ASSOCIATED PROTEIN KNL-2 HOMOLOG"/>
    <property type="match status" value="1"/>
</dbReference>
<feature type="region of interest" description="Disordered" evidence="1">
    <location>
        <begin position="364"/>
        <end position="390"/>
    </location>
</feature>
<dbReference type="InterPro" id="IPR015216">
    <property type="entry name" value="SANTA"/>
</dbReference>
<dbReference type="OrthoDB" id="118550at2759"/>
<dbReference type="PANTHER" id="PTHR35311:SF10">
    <property type="entry name" value="OS04G0347900 PROTEIN"/>
    <property type="match status" value="1"/>
</dbReference>
<evidence type="ECO:0000256" key="1">
    <source>
        <dbReference type="SAM" id="MobiDB-lite"/>
    </source>
</evidence>
<dbReference type="EMBL" id="JAAALK010000285">
    <property type="protein sequence ID" value="KAG8064252.1"/>
    <property type="molecule type" value="Genomic_DNA"/>
</dbReference>
<accession>A0A8J5SI36</accession>
<feature type="region of interest" description="Disordered" evidence="1">
    <location>
        <begin position="1"/>
        <end position="26"/>
    </location>
</feature>
<protein>
    <recommendedName>
        <fullName evidence="2">SANTA domain-containing protein</fullName>
    </recommendedName>
</protein>
<name>A0A8J5SI36_ZIZPA</name>
<gene>
    <name evidence="3" type="ORF">GUJ93_ZPchr0004g40480</name>
</gene>
<dbReference type="InterPro" id="IPR053090">
    <property type="entry name" value="Centromere_KNL-2_homolog"/>
</dbReference>
<dbReference type="Proteomes" id="UP000729402">
    <property type="component" value="Unassembled WGS sequence"/>
</dbReference>